<reference evidence="1 2" key="1">
    <citation type="submission" date="2018-06" db="EMBL/GenBank/DDBJ databases">
        <title>Genomic Encyclopedia of Type Strains, Phase IV (KMG-IV): sequencing the most valuable type-strain genomes for metagenomic binning, comparative biology and taxonomic classification.</title>
        <authorList>
            <person name="Goeker M."/>
        </authorList>
    </citation>
    <scope>NUCLEOTIDE SEQUENCE [LARGE SCALE GENOMIC DNA]</scope>
    <source>
        <strain evidence="1 2">DSM 45479</strain>
    </source>
</reference>
<evidence type="ECO:0000313" key="1">
    <source>
        <dbReference type="EMBL" id="RAS59764.1"/>
    </source>
</evidence>
<name>A0ABX9DWI4_9PSEU</name>
<dbReference type="Proteomes" id="UP000248714">
    <property type="component" value="Unassembled WGS sequence"/>
</dbReference>
<organism evidence="1 2">
    <name type="scientific">Lentzea atacamensis</name>
    <dbReference type="NCBI Taxonomy" id="531938"/>
    <lineage>
        <taxon>Bacteria</taxon>
        <taxon>Bacillati</taxon>
        <taxon>Actinomycetota</taxon>
        <taxon>Actinomycetes</taxon>
        <taxon>Pseudonocardiales</taxon>
        <taxon>Pseudonocardiaceae</taxon>
        <taxon>Lentzea</taxon>
    </lineage>
</organism>
<comment type="caution">
    <text evidence="1">The sequence shown here is derived from an EMBL/GenBank/DDBJ whole genome shotgun (WGS) entry which is preliminary data.</text>
</comment>
<accession>A0ABX9DWI4</accession>
<proteinExistence type="predicted"/>
<dbReference type="EMBL" id="QLTT01000013">
    <property type="protein sequence ID" value="RAS59764.1"/>
    <property type="molecule type" value="Genomic_DNA"/>
</dbReference>
<evidence type="ECO:0000313" key="2">
    <source>
        <dbReference type="Proteomes" id="UP000248714"/>
    </source>
</evidence>
<gene>
    <name evidence="1" type="ORF">C8D87_11370</name>
</gene>
<keyword evidence="2" id="KW-1185">Reference proteome</keyword>
<sequence>MLVPDTRLRDRLTTLNPLVPWALHAVTHTVSQA</sequence>
<protein>
    <submittedName>
        <fullName evidence="1">Uncharacterized protein</fullName>
    </submittedName>
</protein>